<organism evidence="6 7">
    <name type="scientific">Cohnella boryungensis</name>
    <dbReference type="NCBI Taxonomy" id="768479"/>
    <lineage>
        <taxon>Bacteria</taxon>
        <taxon>Bacillati</taxon>
        <taxon>Bacillota</taxon>
        <taxon>Bacilli</taxon>
        <taxon>Bacillales</taxon>
        <taxon>Paenibacillaceae</taxon>
        <taxon>Cohnella</taxon>
    </lineage>
</organism>
<dbReference type="Proteomes" id="UP001595755">
    <property type="component" value="Unassembled WGS sequence"/>
</dbReference>
<dbReference type="SUPFAM" id="SSF52467">
    <property type="entry name" value="DHS-like NAD/FAD-binding domain"/>
    <property type="match status" value="1"/>
</dbReference>
<feature type="binding site" evidence="4">
    <location>
        <position position="174"/>
    </location>
    <ligand>
        <name>Zn(2+)</name>
        <dbReference type="ChEBI" id="CHEBI:29105"/>
    </ligand>
</feature>
<keyword evidence="2" id="KW-0808">Transferase</keyword>
<accession>A0ABV8SK65</accession>
<dbReference type="EC" id="2.3.1.286" evidence="1"/>
<sequence length="284" mass="32216">MKNNEQQALHRAMSALQEAECIVLGGGAGLSAAAGLAYGGERFTASFAPFIRRYGLTDMYSSGFYPFRTQEERWGYWAKHISLNRYEATVTRLYRDLFQLVRHKNYFVITTNVDSQFEKAGFPADRIFEVQGNYGYLQCAVACHDRLYNNETAVKEMLEQTINCTIPASLVPMCPVCGGTMDPHLRINAYFIQNEGWHQANEAYQRFLSAAEEKKTVLLELGVGYNTPGIIRYPFEKWTHQNRNATLIRLNKSDPEGMKENESKTISITSEMQDALSAWIAGDE</sequence>
<dbReference type="InterPro" id="IPR029035">
    <property type="entry name" value="DHS-like_NAD/FAD-binding_dom"/>
</dbReference>
<dbReference type="Gene3D" id="3.40.50.1220">
    <property type="entry name" value="TPP-binding domain"/>
    <property type="match status" value="1"/>
</dbReference>
<protein>
    <recommendedName>
        <fullName evidence="1">protein acetyllysine N-acetyltransferase</fullName>
        <ecNumber evidence="1">2.3.1.286</ecNumber>
    </recommendedName>
</protein>
<dbReference type="Pfam" id="PF02146">
    <property type="entry name" value="SIR2"/>
    <property type="match status" value="1"/>
</dbReference>
<dbReference type="PANTHER" id="PTHR11085:SF10">
    <property type="entry name" value="NAD-DEPENDENT PROTEIN DEACYLASE SIRTUIN-5, MITOCHONDRIAL-RELATED"/>
    <property type="match status" value="1"/>
</dbReference>
<proteinExistence type="predicted"/>
<comment type="caution">
    <text evidence="6">The sequence shown here is derived from an EMBL/GenBank/DDBJ whole genome shotgun (WGS) entry which is preliminary data.</text>
</comment>
<dbReference type="InterPro" id="IPR050134">
    <property type="entry name" value="NAD-dep_sirtuin_deacylases"/>
</dbReference>
<keyword evidence="3" id="KW-0520">NAD</keyword>
<feature type="binding site" evidence="4">
    <location>
        <position position="143"/>
    </location>
    <ligand>
        <name>Zn(2+)</name>
        <dbReference type="ChEBI" id="CHEBI:29105"/>
    </ligand>
</feature>
<dbReference type="PROSITE" id="PS50305">
    <property type="entry name" value="SIRTUIN"/>
    <property type="match status" value="1"/>
</dbReference>
<dbReference type="EMBL" id="JBHSED010000065">
    <property type="protein sequence ID" value="MFC4306794.1"/>
    <property type="molecule type" value="Genomic_DNA"/>
</dbReference>
<evidence type="ECO:0000256" key="1">
    <source>
        <dbReference type="ARBA" id="ARBA00012928"/>
    </source>
</evidence>
<feature type="binding site" evidence="4">
    <location>
        <position position="177"/>
    </location>
    <ligand>
        <name>Zn(2+)</name>
        <dbReference type="ChEBI" id="CHEBI:29105"/>
    </ligand>
</feature>
<evidence type="ECO:0000256" key="3">
    <source>
        <dbReference type="ARBA" id="ARBA00023027"/>
    </source>
</evidence>
<evidence type="ECO:0000313" key="7">
    <source>
        <dbReference type="Proteomes" id="UP001595755"/>
    </source>
</evidence>
<keyword evidence="4" id="KW-0479">Metal-binding</keyword>
<dbReference type="InterPro" id="IPR026590">
    <property type="entry name" value="Ssirtuin_cat_dom"/>
</dbReference>
<evidence type="ECO:0000313" key="6">
    <source>
        <dbReference type="EMBL" id="MFC4306794.1"/>
    </source>
</evidence>
<evidence type="ECO:0000256" key="4">
    <source>
        <dbReference type="PROSITE-ProRule" id="PRU00236"/>
    </source>
</evidence>
<dbReference type="InterPro" id="IPR003000">
    <property type="entry name" value="Sirtuin"/>
</dbReference>
<reference evidence="7" key="1">
    <citation type="journal article" date="2019" name="Int. J. Syst. Evol. Microbiol.">
        <title>The Global Catalogue of Microorganisms (GCM) 10K type strain sequencing project: providing services to taxonomists for standard genome sequencing and annotation.</title>
        <authorList>
            <consortium name="The Broad Institute Genomics Platform"/>
            <consortium name="The Broad Institute Genome Sequencing Center for Infectious Disease"/>
            <person name="Wu L."/>
            <person name="Ma J."/>
        </authorList>
    </citation>
    <scope>NUCLEOTIDE SEQUENCE [LARGE SCALE GENOMIC DNA]</scope>
    <source>
        <strain evidence="7">CGMCC 4.1641</strain>
    </source>
</reference>
<dbReference type="PANTHER" id="PTHR11085">
    <property type="entry name" value="NAD-DEPENDENT PROTEIN DEACYLASE SIRTUIN-5, MITOCHONDRIAL-RELATED"/>
    <property type="match status" value="1"/>
</dbReference>
<feature type="binding site" evidence="4">
    <location>
        <position position="139"/>
    </location>
    <ligand>
        <name>Zn(2+)</name>
        <dbReference type="ChEBI" id="CHEBI:29105"/>
    </ligand>
</feature>
<feature type="domain" description="Deacetylase sirtuin-type" evidence="5">
    <location>
        <begin position="1"/>
        <end position="284"/>
    </location>
</feature>
<dbReference type="RefSeq" id="WP_204602022.1">
    <property type="nucleotide sequence ID" value="NZ_JBHSED010000065.1"/>
</dbReference>
<keyword evidence="7" id="KW-1185">Reference proteome</keyword>
<evidence type="ECO:0000256" key="2">
    <source>
        <dbReference type="ARBA" id="ARBA00022679"/>
    </source>
</evidence>
<comment type="caution">
    <text evidence="4">Lacks conserved residue(s) required for the propagation of feature annotation.</text>
</comment>
<name>A0ABV8SK65_9BACL</name>
<evidence type="ECO:0000259" key="5">
    <source>
        <dbReference type="PROSITE" id="PS50305"/>
    </source>
</evidence>
<keyword evidence="4" id="KW-0862">Zinc</keyword>
<gene>
    <name evidence="6" type="ORF">ACFO1S_25570</name>
</gene>